<dbReference type="InterPro" id="IPR038292">
    <property type="entry name" value="YmfJ/YflH_sf"/>
</dbReference>
<proteinExistence type="predicted"/>
<sequence>MSNVLSNFGSWKEFLSDRVEQAKGMGMNEETIANLAYEIGSFLDEKVDPKNEQQRTLKELWDVGDESERKTIAGMMVKLVQKS</sequence>
<name>A0A6C0FUC9_9BACL</name>
<dbReference type="Gene3D" id="1.10.760.20">
    <property type="entry name" value="Protein of unknown function DUF3243"/>
    <property type="match status" value="1"/>
</dbReference>
<dbReference type="RefSeq" id="WP_162357198.1">
    <property type="nucleotide sequence ID" value="NZ_CP048209.1"/>
</dbReference>
<gene>
    <name evidence="1" type="ORF">GXP70_12920</name>
</gene>
<evidence type="ECO:0000313" key="1">
    <source>
        <dbReference type="EMBL" id="QHT60758.1"/>
    </source>
</evidence>
<evidence type="ECO:0000313" key="2">
    <source>
        <dbReference type="Proteomes" id="UP000476064"/>
    </source>
</evidence>
<dbReference type="PIRSF" id="PIRSF004764">
    <property type="entry name" value="YmfJ"/>
    <property type="match status" value="1"/>
</dbReference>
<dbReference type="EMBL" id="CP048209">
    <property type="protein sequence ID" value="QHT60758.1"/>
    <property type="molecule type" value="Genomic_DNA"/>
</dbReference>
<dbReference type="AlphaFoldDB" id="A0A6C0FUC9"/>
<dbReference type="InterPro" id="IPR021637">
    <property type="entry name" value="DUF3243"/>
</dbReference>
<keyword evidence="2" id="KW-1185">Reference proteome</keyword>
<reference evidence="1 2" key="1">
    <citation type="submission" date="2020-01" db="EMBL/GenBank/DDBJ databases">
        <title>Paenibacillus sp. nov., isolated from tomato rhizosphere.</title>
        <authorList>
            <person name="Weon H.-Y."/>
            <person name="Lee S.A."/>
        </authorList>
    </citation>
    <scope>NUCLEOTIDE SEQUENCE [LARGE SCALE GENOMIC DNA]</scope>
    <source>
        <strain evidence="1 2">12200R-189</strain>
    </source>
</reference>
<organism evidence="1 2">
    <name type="scientific">Paenibacillus lycopersici</name>
    <dbReference type="NCBI Taxonomy" id="2704462"/>
    <lineage>
        <taxon>Bacteria</taxon>
        <taxon>Bacillati</taxon>
        <taxon>Bacillota</taxon>
        <taxon>Bacilli</taxon>
        <taxon>Bacillales</taxon>
        <taxon>Paenibacillaceae</taxon>
        <taxon>Paenibacillus</taxon>
    </lineage>
</organism>
<dbReference type="Proteomes" id="UP000476064">
    <property type="component" value="Chromosome"/>
</dbReference>
<dbReference type="InterPro" id="IPR024702">
    <property type="entry name" value="Uncharacterised_YmfJ"/>
</dbReference>
<dbReference type="Pfam" id="PF11588">
    <property type="entry name" value="DUF3243"/>
    <property type="match status" value="1"/>
</dbReference>
<protein>
    <submittedName>
        <fullName evidence="1">DUF3243 domain-containing protein</fullName>
    </submittedName>
</protein>
<dbReference type="KEGG" id="plyc:GXP70_12920"/>
<accession>A0A6C0FUC9</accession>